<evidence type="ECO:0000313" key="2">
    <source>
        <dbReference type="Proteomes" id="UP000187203"/>
    </source>
</evidence>
<dbReference type="OrthoDB" id="18388at2759"/>
<accession>A0A1R3GAT0</accession>
<dbReference type="Proteomes" id="UP000187203">
    <property type="component" value="Unassembled WGS sequence"/>
</dbReference>
<dbReference type="EMBL" id="AWUE01023033">
    <property type="protein sequence ID" value="OMO55157.1"/>
    <property type="molecule type" value="Genomic_DNA"/>
</dbReference>
<comment type="caution">
    <text evidence="1">The sequence shown here is derived from an EMBL/GenBank/DDBJ whole genome shotgun (WGS) entry which is preliminary data.</text>
</comment>
<organism evidence="1 2">
    <name type="scientific">Corchorus olitorius</name>
    <dbReference type="NCBI Taxonomy" id="93759"/>
    <lineage>
        <taxon>Eukaryota</taxon>
        <taxon>Viridiplantae</taxon>
        <taxon>Streptophyta</taxon>
        <taxon>Embryophyta</taxon>
        <taxon>Tracheophyta</taxon>
        <taxon>Spermatophyta</taxon>
        <taxon>Magnoliopsida</taxon>
        <taxon>eudicotyledons</taxon>
        <taxon>Gunneridae</taxon>
        <taxon>Pentapetalae</taxon>
        <taxon>rosids</taxon>
        <taxon>malvids</taxon>
        <taxon>Malvales</taxon>
        <taxon>Malvaceae</taxon>
        <taxon>Grewioideae</taxon>
        <taxon>Apeibeae</taxon>
        <taxon>Corchorus</taxon>
    </lineage>
</organism>
<dbReference type="AlphaFoldDB" id="A0A1R3GAT0"/>
<sequence>MPRTTTVECLDCPPLRALTFDALGLIKVIEARTKEGGVPKVNYYEAYHAVSIAGHCATACNDVCNEGGLTMFQQHNNEIYVFTSVVQSLLIKLVPVDQL</sequence>
<dbReference type="STRING" id="93759.A0A1R3GAT0"/>
<keyword evidence="2" id="KW-1185">Reference proteome</keyword>
<evidence type="ECO:0000313" key="1">
    <source>
        <dbReference type="EMBL" id="OMO55157.1"/>
    </source>
</evidence>
<protein>
    <submittedName>
        <fullName evidence="1">WD repeat-containing protein 74</fullName>
    </submittedName>
</protein>
<gene>
    <name evidence="1" type="ORF">COLO4_36170</name>
</gene>
<name>A0A1R3GAT0_9ROSI</name>
<reference evidence="2" key="1">
    <citation type="submission" date="2013-09" db="EMBL/GenBank/DDBJ databases">
        <title>Corchorus olitorius genome sequencing.</title>
        <authorList>
            <person name="Alam M."/>
            <person name="Haque M.S."/>
            <person name="Islam M.S."/>
            <person name="Emdad E.M."/>
            <person name="Islam M.M."/>
            <person name="Ahmed B."/>
            <person name="Halim A."/>
            <person name="Hossen Q.M.M."/>
            <person name="Hossain M.Z."/>
            <person name="Ahmed R."/>
            <person name="Khan M.M."/>
            <person name="Islam R."/>
            <person name="Rashid M.M."/>
            <person name="Khan S.A."/>
            <person name="Rahman M.S."/>
            <person name="Alam M."/>
            <person name="Yahiya A.S."/>
            <person name="Khan M.S."/>
            <person name="Azam M.S."/>
            <person name="Haque T."/>
            <person name="Lashkar M.Z.H."/>
            <person name="Akhand A.I."/>
            <person name="Morshed G."/>
            <person name="Roy S."/>
            <person name="Uddin K.S."/>
            <person name="Rabeya T."/>
            <person name="Hossain A.S."/>
            <person name="Chowdhury A."/>
            <person name="Snigdha A.R."/>
            <person name="Mortoza M.S."/>
            <person name="Matin S.A."/>
            <person name="Hoque S.M.E."/>
            <person name="Islam M.K."/>
            <person name="Roy D.K."/>
            <person name="Haider R."/>
            <person name="Moosa M.M."/>
            <person name="Elias S.M."/>
            <person name="Hasan A.M."/>
            <person name="Jahan S."/>
            <person name="Shafiuddin M."/>
            <person name="Mahmood N."/>
            <person name="Shommy N.S."/>
        </authorList>
    </citation>
    <scope>NUCLEOTIDE SEQUENCE [LARGE SCALE GENOMIC DNA]</scope>
    <source>
        <strain evidence="2">cv. O-4</strain>
    </source>
</reference>
<proteinExistence type="predicted"/>